<dbReference type="KEGG" id="vhy:G7082_12745"/>
<accession>A0A6G8AWB2</accession>
<dbReference type="Gene3D" id="3.30.70.120">
    <property type="match status" value="1"/>
</dbReference>
<evidence type="ECO:0000256" key="1">
    <source>
        <dbReference type="ARBA" id="ARBA00004651"/>
    </source>
</evidence>
<keyword evidence="9" id="KW-1185">Reference proteome</keyword>
<dbReference type="InterPro" id="IPR019264">
    <property type="entry name" value="DUF2179"/>
</dbReference>
<dbReference type="CDD" id="cd16380">
    <property type="entry name" value="YitT_C"/>
    <property type="match status" value="1"/>
</dbReference>
<evidence type="ECO:0000256" key="4">
    <source>
        <dbReference type="ARBA" id="ARBA00022989"/>
    </source>
</evidence>
<feature type="transmembrane region" description="Helical" evidence="6">
    <location>
        <begin position="77"/>
        <end position="96"/>
    </location>
</feature>
<dbReference type="Pfam" id="PF10035">
    <property type="entry name" value="DUF2179"/>
    <property type="match status" value="1"/>
</dbReference>
<gene>
    <name evidence="8" type="ORF">G7082_12745</name>
</gene>
<feature type="transmembrane region" description="Helical" evidence="6">
    <location>
        <begin position="175"/>
        <end position="192"/>
    </location>
</feature>
<dbReference type="Proteomes" id="UP000501747">
    <property type="component" value="Chromosome"/>
</dbReference>
<organism evidence="8 9">
    <name type="scientific">Vagococcus hydrophili</name>
    <dbReference type="NCBI Taxonomy" id="2714947"/>
    <lineage>
        <taxon>Bacteria</taxon>
        <taxon>Bacillati</taxon>
        <taxon>Bacillota</taxon>
        <taxon>Bacilli</taxon>
        <taxon>Lactobacillales</taxon>
        <taxon>Enterococcaceae</taxon>
        <taxon>Vagococcus</taxon>
    </lineage>
</organism>
<proteinExistence type="predicted"/>
<keyword evidence="4 6" id="KW-1133">Transmembrane helix</keyword>
<evidence type="ECO:0000256" key="6">
    <source>
        <dbReference type="SAM" id="Phobius"/>
    </source>
</evidence>
<dbReference type="EMBL" id="CP049887">
    <property type="protein sequence ID" value="QIL49297.1"/>
    <property type="molecule type" value="Genomic_DNA"/>
</dbReference>
<evidence type="ECO:0000256" key="3">
    <source>
        <dbReference type="ARBA" id="ARBA00022692"/>
    </source>
</evidence>
<evidence type="ECO:0000313" key="9">
    <source>
        <dbReference type="Proteomes" id="UP000501747"/>
    </source>
</evidence>
<feature type="domain" description="DUF2179" evidence="7">
    <location>
        <begin position="222"/>
        <end position="276"/>
    </location>
</feature>
<sequence length="298" mass="32826">MKLNKQSIIDVIIIFLGASIYAFGLVTFNIPNQLAEGGMTGITLIIYNLTGLNPAYSTLLLNIPLILIGFKIFGFQTLIYTLVGTFSLSANILIWQNMHVVISVDNDMLIAALLAGLFGGVGSGLIYKVGGTTGGTDIIARILEKNFGLTIGRSLLILDMMVLLLSLSYLSVKQMMYTLIAVFVFSLVVDFVQDGTYSAKGILIISEKNDVISARILTELKRGTSFLKSEGAYSNRERNIIYCVATHPEINAIKDICKEEDEKAFISVITVNEVIGEGFSYEKIRRNKRNNKLKQEQS</sequence>
<evidence type="ECO:0000259" key="7">
    <source>
        <dbReference type="Pfam" id="PF10035"/>
    </source>
</evidence>
<keyword evidence="3 6" id="KW-0812">Transmembrane</keyword>
<keyword evidence="2" id="KW-1003">Cell membrane</keyword>
<feature type="transmembrane region" description="Helical" evidence="6">
    <location>
        <begin position="7"/>
        <end position="30"/>
    </location>
</feature>
<dbReference type="PIRSF" id="PIRSF006483">
    <property type="entry name" value="Membrane_protein_YitT"/>
    <property type="match status" value="1"/>
</dbReference>
<dbReference type="AlphaFoldDB" id="A0A6G8AWB2"/>
<feature type="transmembrane region" description="Helical" evidence="6">
    <location>
        <begin position="42"/>
        <end position="70"/>
    </location>
</feature>
<name>A0A6G8AWB2_9ENTE</name>
<evidence type="ECO:0000256" key="2">
    <source>
        <dbReference type="ARBA" id="ARBA00022475"/>
    </source>
</evidence>
<dbReference type="InterPro" id="IPR015867">
    <property type="entry name" value="N-reg_PII/ATP_PRibTrfase_C"/>
</dbReference>
<protein>
    <submittedName>
        <fullName evidence="8">YitT family protein</fullName>
    </submittedName>
</protein>
<dbReference type="PANTHER" id="PTHR33545:SF10">
    <property type="entry name" value="UPF0750 MEMBRANE PROTEIN YPJC"/>
    <property type="match status" value="1"/>
</dbReference>
<dbReference type="InterPro" id="IPR003740">
    <property type="entry name" value="YitT"/>
</dbReference>
<dbReference type="InterPro" id="IPR051461">
    <property type="entry name" value="UPF0750_membrane"/>
</dbReference>
<evidence type="ECO:0000313" key="8">
    <source>
        <dbReference type="EMBL" id="QIL49297.1"/>
    </source>
</evidence>
<feature type="transmembrane region" description="Helical" evidence="6">
    <location>
        <begin position="147"/>
        <end position="169"/>
    </location>
</feature>
<evidence type="ECO:0000256" key="5">
    <source>
        <dbReference type="ARBA" id="ARBA00023136"/>
    </source>
</evidence>
<dbReference type="RefSeq" id="WP_166035469.1">
    <property type="nucleotide sequence ID" value="NZ_CP049887.1"/>
</dbReference>
<dbReference type="GO" id="GO:0005886">
    <property type="term" value="C:plasma membrane"/>
    <property type="evidence" value="ECO:0007669"/>
    <property type="project" value="UniProtKB-SubCell"/>
</dbReference>
<comment type="subcellular location">
    <subcellularLocation>
        <location evidence="1">Cell membrane</location>
        <topology evidence="1">Multi-pass membrane protein</topology>
    </subcellularLocation>
</comment>
<keyword evidence="5 6" id="KW-0472">Membrane</keyword>
<feature type="transmembrane region" description="Helical" evidence="6">
    <location>
        <begin position="108"/>
        <end position="127"/>
    </location>
</feature>
<reference evidence="8 9" key="1">
    <citation type="submission" date="2020-03" db="EMBL/GenBank/DDBJ databases">
        <title>Vagococcus sp. nov., isolated from beetles.</title>
        <authorList>
            <person name="Hyun D.-W."/>
            <person name="Bae J.-W."/>
        </authorList>
    </citation>
    <scope>NUCLEOTIDE SEQUENCE [LARGE SCALE GENOMIC DNA]</scope>
    <source>
        <strain evidence="8 9">HDW17B</strain>
    </source>
</reference>
<dbReference type="Pfam" id="PF02588">
    <property type="entry name" value="YitT_membrane"/>
    <property type="match status" value="1"/>
</dbReference>
<dbReference type="PANTHER" id="PTHR33545">
    <property type="entry name" value="UPF0750 MEMBRANE PROTEIN YITT-RELATED"/>
    <property type="match status" value="1"/>
</dbReference>